<dbReference type="Pfam" id="PF01212">
    <property type="entry name" value="Beta_elim_lyase"/>
    <property type="match status" value="1"/>
</dbReference>
<name>A0A8H2QSQ3_9FIRM</name>
<organism evidence="5 6">
    <name type="scientific">Urinicoccus massiliensis</name>
    <dbReference type="NCBI Taxonomy" id="1723382"/>
    <lineage>
        <taxon>Bacteria</taxon>
        <taxon>Bacillati</taxon>
        <taxon>Bacillota</taxon>
        <taxon>Tissierellia</taxon>
        <taxon>Tissierellales</taxon>
        <taxon>Peptoniphilaceae</taxon>
        <taxon>Urinicoccus</taxon>
    </lineage>
</organism>
<comment type="cofactor">
    <cofactor evidence="1">
        <name>pyridoxal 5'-phosphate</name>
        <dbReference type="ChEBI" id="CHEBI:597326"/>
    </cofactor>
</comment>
<dbReference type="Gene3D" id="3.90.1150.10">
    <property type="entry name" value="Aspartate Aminotransferase, domain 1"/>
    <property type="match status" value="1"/>
</dbReference>
<dbReference type="EMBL" id="CAACYI010000001">
    <property type="protein sequence ID" value="VFB17156.1"/>
    <property type="molecule type" value="Genomic_DNA"/>
</dbReference>
<dbReference type="PANTHER" id="PTHR48097:SF5">
    <property type="entry name" value="LOW SPECIFICITY L-THREONINE ALDOLASE"/>
    <property type="match status" value="1"/>
</dbReference>
<proteinExistence type="inferred from homology"/>
<sequence>MYEFRNDYNSVGHPKVVERLMDQVHTVYPGYGFDQASDRAKEMIQEKIKRDVQINFVPSGTSANILSLTANLKPYEGVVAAESGHIVNDEAGALEAVGHKVVFVESQDGKIKPQALEDYLAQDHDFFNILPKIVYISNSTELGTVYRKAELERIYKACQDHGVYLYIDGARMGSALMSPACDYSLEDLAGLCDIFTIGGTKNGALFGEAVVFCNKALGENFHYYLKQHGVLTAKGFLMGLQYQALFTDDLYFENAKIANSMAMKLAEGVKEMGLDFAYPAESNQIFVSLPEGKLEKLAQTVTFEDFGPLEGDRECVRFVTTYHTKEEEVQGLLDSLRSLVG</sequence>
<dbReference type="PANTHER" id="PTHR48097">
    <property type="entry name" value="L-THREONINE ALDOLASE-RELATED"/>
    <property type="match status" value="1"/>
</dbReference>
<dbReference type="Gene3D" id="3.40.640.10">
    <property type="entry name" value="Type I PLP-dependent aspartate aminotransferase-like (Major domain)"/>
    <property type="match status" value="1"/>
</dbReference>
<comment type="similarity">
    <text evidence="2">Belongs to the threonine aldolase family.</text>
</comment>
<dbReference type="GO" id="GO:0006520">
    <property type="term" value="P:amino acid metabolic process"/>
    <property type="evidence" value="ECO:0007669"/>
    <property type="project" value="InterPro"/>
</dbReference>
<dbReference type="InterPro" id="IPR015421">
    <property type="entry name" value="PyrdxlP-dep_Trfase_major"/>
</dbReference>
<dbReference type="SUPFAM" id="SSF53383">
    <property type="entry name" value="PLP-dependent transferases"/>
    <property type="match status" value="1"/>
</dbReference>
<keyword evidence="5" id="KW-0456">Lyase</keyword>
<accession>A0A8H2QSQ3</accession>
<gene>
    <name evidence="5" type="primary">ltaE</name>
    <name evidence="5" type="ORF">NCTC13150_01741</name>
</gene>
<dbReference type="InterPro" id="IPR015424">
    <property type="entry name" value="PyrdxlP-dep_Trfase"/>
</dbReference>
<evidence type="ECO:0000256" key="3">
    <source>
        <dbReference type="ARBA" id="ARBA00022898"/>
    </source>
</evidence>
<dbReference type="InterPro" id="IPR015422">
    <property type="entry name" value="PyrdxlP-dep_Trfase_small"/>
</dbReference>
<reference evidence="5 6" key="1">
    <citation type="submission" date="2019-02" db="EMBL/GenBank/DDBJ databases">
        <authorList>
            <consortium name="Pathogen Informatics"/>
        </authorList>
    </citation>
    <scope>NUCLEOTIDE SEQUENCE [LARGE SCALE GENOMIC DNA]</scope>
    <source>
        <strain evidence="5 6">3012STDY7089603</strain>
    </source>
</reference>
<evidence type="ECO:0000259" key="4">
    <source>
        <dbReference type="Pfam" id="PF01212"/>
    </source>
</evidence>
<comment type="caution">
    <text evidence="5">The sequence shown here is derived from an EMBL/GenBank/DDBJ whole genome shotgun (WGS) entry which is preliminary data.</text>
</comment>
<evidence type="ECO:0000256" key="1">
    <source>
        <dbReference type="ARBA" id="ARBA00001933"/>
    </source>
</evidence>
<protein>
    <submittedName>
        <fullName evidence="5">Low specificity L-threonine aldolase</fullName>
        <ecNumber evidence="5">4.1.2.48</ecNumber>
    </submittedName>
</protein>
<evidence type="ECO:0000256" key="2">
    <source>
        <dbReference type="ARBA" id="ARBA00006966"/>
    </source>
</evidence>
<dbReference type="EC" id="4.1.2.48" evidence="5"/>
<dbReference type="Proteomes" id="UP000377798">
    <property type="component" value="Unassembled WGS sequence"/>
</dbReference>
<keyword evidence="3" id="KW-0663">Pyridoxal phosphate</keyword>
<evidence type="ECO:0000313" key="5">
    <source>
        <dbReference type="EMBL" id="VFB17156.1"/>
    </source>
</evidence>
<dbReference type="AlphaFoldDB" id="A0A8H2QSQ3"/>
<dbReference type="InterPro" id="IPR001597">
    <property type="entry name" value="ArAA_b-elim_lyase/Thr_aldolase"/>
</dbReference>
<dbReference type="RefSeq" id="WP_131749761.1">
    <property type="nucleotide sequence ID" value="NZ_CAACYI010000001.1"/>
</dbReference>
<feature type="domain" description="Aromatic amino acid beta-eliminating lyase/threonine aldolase" evidence="4">
    <location>
        <begin position="29"/>
        <end position="288"/>
    </location>
</feature>
<dbReference type="GO" id="GO:0016829">
    <property type="term" value="F:lyase activity"/>
    <property type="evidence" value="ECO:0007669"/>
    <property type="project" value="UniProtKB-KW"/>
</dbReference>
<evidence type="ECO:0000313" key="6">
    <source>
        <dbReference type="Proteomes" id="UP000377798"/>
    </source>
</evidence>
<keyword evidence="6" id="KW-1185">Reference proteome</keyword>